<feature type="non-terminal residue" evidence="2">
    <location>
        <position position="512"/>
    </location>
</feature>
<reference evidence="2" key="1">
    <citation type="submission" date="2022-11" db="EMBL/GenBank/DDBJ databases">
        <title>Centuries of genome instability and evolution in soft-shell clam transmissible cancer (bioRxiv).</title>
        <authorList>
            <person name="Hart S.F.M."/>
            <person name="Yonemitsu M.A."/>
            <person name="Giersch R.M."/>
            <person name="Beal B.F."/>
            <person name="Arriagada G."/>
            <person name="Davis B.W."/>
            <person name="Ostrander E.A."/>
            <person name="Goff S.P."/>
            <person name="Metzger M.J."/>
        </authorList>
    </citation>
    <scope>NUCLEOTIDE SEQUENCE</scope>
    <source>
        <strain evidence="2">MELC-2E11</strain>
        <tissue evidence="2">Siphon/mantle</tissue>
    </source>
</reference>
<dbReference type="InterPro" id="IPR036028">
    <property type="entry name" value="SH3-like_dom_sf"/>
</dbReference>
<proteinExistence type="predicted"/>
<sequence length="512" mass="57174">MRLEHISSSTPLYLVETNPESDNTALKSTSLGDVNEQNTNINYENKDSSNMDTMEKEFYTWSSWASTKSEPDIPFFVVALHSRQKERVMELAISEGDCLKVVEDYGDFYGVQVEGKIWLIPKDCAKVFDKVPIPLPGECAESADDTYTYSPPLPERAPVDALKLNDTTVAATDCDDECYNKIESPDLQVDALKLNDTTDAATDCDDELDALKLNDTTVAATDCDDECYKEVESPDLQVDALKLNDTTDAATDCDDELDALKLNDTTDAATDCDDECYKEVESPDLQVDTLKLNDTTDAATDCDDECYKEVESPDLQVDALKLNDTTDTATDSADDRYEEVESPDVQDTVDEEVCTHGSLNEILDIPPIANAFKKTEGSRVNNVKNAKCTRQLSSSHLLKDSLTLDDVIHADWKTVKEGKDRLLEAKRLAKEELEQLKAVVNLKNNISEIQCQKIKLAKDFASADERFKLHRESIKGVQGGNFDHFEPESEYLSEGLYSAEHMNRMENTSRDL</sequence>
<evidence type="ECO:0008006" key="4">
    <source>
        <dbReference type="Google" id="ProtNLM"/>
    </source>
</evidence>
<dbReference type="Proteomes" id="UP001164746">
    <property type="component" value="Chromosome 14"/>
</dbReference>
<dbReference type="EMBL" id="CP111025">
    <property type="protein sequence ID" value="WAR26569.1"/>
    <property type="molecule type" value="Genomic_DNA"/>
</dbReference>
<feature type="region of interest" description="Disordered" evidence="1">
    <location>
        <begin position="322"/>
        <end position="346"/>
    </location>
</feature>
<organism evidence="2 3">
    <name type="scientific">Mya arenaria</name>
    <name type="common">Soft-shell clam</name>
    <dbReference type="NCBI Taxonomy" id="6604"/>
    <lineage>
        <taxon>Eukaryota</taxon>
        <taxon>Metazoa</taxon>
        <taxon>Spiralia</taxon>
        <taxon>Lophotrochozoa</taxon>
        <taxon>Mollusca</taxon>
        <taxon>Bivalvia</taxon>
        <taxon>Autobranchia</taxon>
        <taxon>Heteroconchia</taxon>
        <taxon>Euheterodonta</taxon>
        <taxon>Imparidentia</taxon>
        <taxon>Neoheterodontei</taxon>
        <taxon>Myida</taxon>
        <taxon>Myoidea</taxon>
        <taxon>Myidae</taxon>
        <taxon>Mya</taxon>
    </lineage>
</organism>
<protein>
    <recommendedName>
        <fullName evidence="4">SH3 domain-containing protein</fullName>
    </recommendedName>
</protein>
<evidence type="ECO:0000313" key="2">
    <source>
        <dbReference type="EMBL" id="WAR26569.1"/>
    </source>
</evidence>
<evidence type="ECO:0000256" key="1">
    <source>
        <dbReference type="SAM" id="MobiDB-lite"/>
    </source>
</evidence>
<dbReference type="SUPFAM" id="SSF50044">
    <property type="entry name" value="SH3-domain"/>
    <property type="match status" value="1"/>
</dbReference>
<feature type="compositionally biased region" description="Acidic residues" evidence="1">
    <location>
        <begin position="336"/>
        <end position="346"/>
    </location>
</feature>
<evidence type="ECO:0000313" key="3">
    <source>
        <dbReference type="Proteomes" id="UP001164746"/>
    </source>
</evidence>
<name>A0ABY7G032_MYAAR</name>
<accession>A0ABY7G032</accession>
<gene>
    <name evidence="2" type="ORF">MAR_012273</name>
</gene>
<keyword evidence="3" id="KW-1185">Reference proteome</keyword>